<dbReference type="PANTHER" id="PTHR43092">
    <property type="entry name" value="L-CYSTEINE DESULFHYDRASE"/>
    <property type="match status" value="1"/>
</dbReference>
<keyword evidence="1" id="KW-0663">Pyridoxal phosphate</keyword>
<evidence type="ECO:0000259" key="2">
    <source>
        <dbReference type="PROSITE" id="PS51186"/>
    </source>
</evidence>
<organism evidence="3 4">
    <name type="scientific">Aspergillus flavus (strain ATCC 200026 / FGSC A1120 / IAM 13836 / NRRL 3357 / JCM 12722 / SRRC 167)</name>
    <dbReference type="NCBI Taxonomy" id="332952"/>
    <lineage>
        <taxon>Eukaryota</taxon>
        <taxon>Fungi</taxon>
        <taxon>Dikarya</taxon>
        <taxon>Ascomycota</taxon>
        <taxon>Pezizomycotina</taxon>
        <taxon>Eurotiomycetes</taxon>
        <taxon>Eurotiomycetidae</taxon>
        <taxon>Eurotiales</taxon>
        <taxon>Aspergillaceae</taxon>
        <taxon>Aspergillus</taxon>
        <taxon>Aspergillus subgen. Circumdati</taxon>
    </lineage>
</organism>
<dbReference type="OMA" id="DMIANMV"/>
<dbReference type="EMBL" id="CP044616">
    <property type="protein sequence ID" value="QRD93328.1"/>
    <property type="molecule type" value="Genomic_DNA"/>
</dbReference>
<protein>
    <submittedName>
        <fullName evidence="3">Cysteine desulfurylase</fullName>
    </submittedName>
</protein>
<dbReference type="PANTHER" id="PTHR43092:SF2">
    <property type="entry name" value="HERCYNYLCYSTEINE SULFOXIDE LYASE"/>
    <property type="match status" value="1"/>
</dbReference>
<dbReference type="Gene3D" id="3.40.640.10">
    <property type="entry name" value="Type I PLP-dependent aspartate aminotransferase-like (Major domain)"/>
    <property type="match status" value="1"/>
</dbReference>
<dbReference type="Gene3D" id="3.90.1150.10">
    <property type="entry name" value="Aspartate Aminotransferase, domain 1"/>
    <property type="match status" value="1"/>
</dbReference>
<dbReference type="Proteomes" id="UP000596276">
    <property type="component" value="Chromosome 8"/>
</dbReference>
<dbReference type="InterPro" id="IPR016181">
    <property type="entry name" value="Acyl_CoA_acyltransferase"/>
</dbReference>
<dbReference type="InterPro" id="IPR015421">
    <property type="entry name" value="PyrdxlP-dep_Trfase_major"/>
</dbReference>
<dbReference type="Pfam" id="PF00266">
    <property type="entry name" value="Aminotran_5"/>
    <property type="match status" value="1"/>
</dbReference>
<dbReference type="SUPFAM" id="SSF55729">
    <property type="entry name" value="Acyl-CoA N-acyltransferases (Nat)"/>
    <property type="match status" value="1"/>
</dbReference>
<dbReference type="InterPro" id="IPR000182">
    <property type="entry name" value="GNAT_dom"/>
</dbReference>
<name>A0A7U2R252_ASPFN</name>
<dbReference type="InterPro" id="IPR015424">
    <property type="entry name" value="PyrdxlP-dep_Trfase"/>
</dbReference>
<dbReference type="GO" id="GO:0016747">
    <property type="term" value="F:acyltransferase activity, transferring groups other than amino-acyl groups"/>
    <property type="evidence" value="ECO:0007669"/>
    <property type="project" value="InterPro"/>
</dbReference>
<reference evidence="4" key="1">
    <citation type="journal article" date="2021" name="G3 (Bethesda)">
        <title>Chromosome assembled and annotated genome sequence of Aspergillus flavus NRRL 3357.</title>
        <authorList>
            <person name="Skerker J.M."/>
            <person name="Pianalto K.M."/>
            <person name="Mondo S.J."/>
            <person name="Yang K."/>
            <person name="Arkin A.P."/>
            <person name="Keller N.P."/>
            <person name="Grigoriev I.V."/>
            <person name="Louise Glass N.L."/>
        </authorList>
    </citation>
    <scope>NUCLEOTIDE SEQUENCE [LARGE SCALE GENOMIC DNA]</scope>
    <source>
        <strain evidence="4">ATCC 200026 / FGSC A1120 / IAM 13836 / NRRL 3357 / JCM 12722 / SRRC 167</strain>
    </source>
</reference>
<sequence length="583" mass="65329">MTALDDLDLLPEDFPQPSPFMSEWPLRRDVVHMDHGSSGACPTKVLEHQNALRWELDRGSPEFFLSRWSPRHRAAKEALARFVHADYDELLLTPGSTLGLNIVTQSQQFQPGDELLTTNHAYSSVTMLLRHVANRDGAKVVIAQVPFPVASEEEIVQSILACVTERTRFAIIDHIVSRSGLVFPIKRIVQELADRGVDTLVDGAHGPGQVPVDLHDIGAAYYTTSCHKWMCAPRGVGFLYARRDRIRRLKPLIIARSGHWRDSDGAAYSWLEHTFEWNGCHDPSGVHSMPKIIEFLETALPGGHAAMVKRNHELAVDARRKVLGILGIGLPCPDDMIANMVVFPLPESVLPETQGILPLCKTLWEDDRAEIQCYHWPAYPKRIFRFSVQLHNSMEQYVWLAGKIKAALDEETRIAQAHAADVNGLEREREKMSPHVKPRLATSSDKLTIETLVNEAYTPYIERIGRRPGPMLDDYGALIDAGRVHVVEKDGVVSAILVLIPEEGTMLLDNVAVAPAAQGLGLGKYLMGFAEEKARESGFKRIRLYTNEMMVENVGIYERLGYVETHRGLENGLRRVYMVKVLG</sequence>
<dbReference type="CDD" id="cd04301">
    <property type="entry name" value="NAT_SF"/>
    <property type="match status" value="1"/>
</dbReference>
<proteinExistence type="predicted"/>
<keyword evidence="4" id="KW-1185">Reference proteome</keyword>
<dbReference type="VEuPathDB" id="FungiDB:AFLA_013081"/>
<feature type="domain" description="N-acetyltransferase" evidence="2">
    <location>
        <begin position="436"/>
        <end position="583"/>
    </location>
</feature>
<dbReference type="InterPro" id="IPR000192">
    <property type="entry name" value="Aminotrans_V_dom"/>
</dbReference>
<accession>A0A7U2R252</accession>
<dbReference type="Gene3D" id="3.40.630.30">
    <property type="match status" value="1"/>
</dbReference>
<gene>
    <name evidence="3" type="ORF">F9C07_12895</name>
</gene>
<evidence type="ECO:0000313" key="3">
    <source>
        <dbReference type="EMBL" id="QRD93328.1"/>
    </source>
</evidence>
<evidence type="ECO:0000313" key="4">
    <source>
        <dbReference type="Proteomes" id="UP000596276"/>
    </source>
</evidence>
<evidence type="ECO:0000256" key="1">
    <source>
        <dbReference type="ARBA" id="ARBA00022898"/>
    </source>
</evidence>
<dbReference type="VEuPathDB" id="FungiDB:AFLA_013080"/>
<dbReference type="VEuPathDB" id="FungiDB:F9C07_12895"/>
<dbReference type="PROSITE" id="PS51186">
    <property type="entry name" value="GNAT"/>
    <property type="match status" value="1"/>
</dbReference>
<dbReference type="Pfam" id="PF00583">
    <property type="entry name" value="Acetyltransf_1"/>
    <property type="match status" value="1"/>
</dbReference>
<dbReference type="AlphaFoldDB" id="A0A7U2R252"/>
<dbReference type="SUPFAM" id="SSF53383">
    <property type="entry name" value="PLP-dependent transferases"/>
    <property type="match status" value="1"/>
</dbReference>
<dbReference type="InterPro" id="IPR015422">
    <property type="entry name" value="PyrdxlP-dep_Trfase_small"/>
</dbReference>